<accession>A0A4C1TQM4</accession>
<organism evidence="1 2">
    <name type="scientific">Eumeta variegata</name>
    <name type="common">Bagworm moth</name>
    <name type="synonym">Eumeta japonica</name>
    <dbReference type="NCBI Taxonomy" id="151549"/>
    <lineage>
        <taxon>Eukaryota</taxon>
        <taxon>Metazoa</taxon>
        <taxon>Ecdysozoa</taxon>
        <taxon>Arthropoda</taxon>
        <taxon>Hexapoda</taxon>
        <taxon>Insecta</taxon>
        <taxon>Pterygota</taxon>
        <taxon>Neoptera</taxon>
        <taxon>Endopterygota</taxon>
        <taxon>Lepidoptera</taxon>
        <taxon>Glossata</taxon>
        <taxon>Ditrysia</taxon>
        <taxon>Tineoidea</taxon>
        <taxon>Psychidae</taxon>
        <taxon>Oiketicinae</taxon>
        <taxon>Eumeta</taxon>
    </lineage>
</organism>
<name>A0A4C1TQM4_EUMVA</name>
<dbReference type="Proteomes" id="UP000299102">
    <property type="component" value="Unassembled WGS sequence"/>
</dbReference>
<evidence type="ECO:0000313" key="2">
    <source>
        <dbReference type="Proteomes" id="UP000299102"/>
    </source>
</evidence>
<gene>
    <name evidence="1" type="ORF">EVAR_93651_1</name>
</gene>
<comment type="caution">
    <text evidence="1">The sequence shown here is derived from an EMBL/GenBank/DDBJ whole genome shotgun (WGS) entry which is preliminary data.</text>
</comment>
<keyword evidence="2" id="KW-1185">Reference proteome</keyword>
<evidence type="ECO:0000313" key="1">
    <source>
        <dbReference type="EMBL" id="GBP16283.1"/>
    </source>
</evidence>
<sequence>MIVIECERTSGSDLRIRQESEWSLRPQLKSGNRVGEAISLCYTAVKFTIDHHSNLKKAQQITFREIEALTPDVSARARSTASH</sequence>
<dbReference type="EMBL" id="BGZK01000078">
    <property type="protein sequence ID" value="GBP16283.1"/>
    <property type="molecule type" value="Genomic_DNA"/>
</dbReference>
<protein>
    <submittedName>
        <fullName evidence="1">Uncharacterized protein</fullName>
    </submittedName>
</protein>
<proteinExistence type="predicted"/>
<dbReference type="AlphaFoldDB" id="A0A4C1TQM4"/>
<reference evidence="1 2" key="1">
    <citation type="journal article" date="2019" name="Commun. Biol.">
        <title>The bagworm genome reveals a unique fibroin gene that provides high tensile strength.</title>
        <authorList>
            <person name="Kono N."/>
            <person name="Nakamura H."/>
            <person name="Ohtoshi R."/>
            <person name="Tomita M."/>
            <person name="Numata K."/>
            <person name="Arakawa K."/>
        </authorList>
    </citation>
    <scope>NUCLEOTIDE SEQUENCE [LARGE SCALE GENOMIC DNA]</scope>
</reference>